<dbReference type="InterPro" id="IPR001196">
    <property type="entry name" value="Ribosomal_uL15_CS"/>
</dbReference>
<evidence type="ECO:0000313" key="8">
    <source>
        <dbReference type="EMBL" id="XBH05041.1"/>
    </source>
</evidence>
<dbReference type="PANTHER" id="PTHR12934:SF11">
    <property type="entry name" value="LARGE RIBOSOMAL SUBUNIT PROTEIN UL15M"/>
    <property type="match status" value="1"/>
</dbReference>
<evidence type="ECO:0000256" key="4">
    <source>
        <dbReference type="HAMAP-Rule" id="MF_01341"/>
    </source>
</evidence>
<feature type="compositionally biased region" description="Basic residues" evidence="6">
    <location>
        <begin position="30"/>
        <end position="39"/>
    </location>
</feature>
<dbReference type="AlphaFoldDB" id="A0AAU7CK76"/>
<keyword evidence="2 4" id="KW-0689">Ribosomal protein</keyword>
<name>A0AAU7CK76_9BACT</name>
<keyword evidence="4" id="KW-0694">RNA-binding</keyword>
<dbReference type="Gene3D" id="3.100.10.10">
    <property type="match status" value="1"/>
</dbReference>
<evidence type="ECO:0000256" key="2">
    <source>
        <dbReference type="ARBA" id="ARBA00022980"/>
    </source>
</evidence>
<dbReference type="PROSITE" id="PS00475">
    <property type="entry name" value="RIBOSOMAL_L15"/>
    <property type="match status" value="1"/>
</dbReference>
<dbReference type="GO" id="GO:0003735">
    <property type="term" value="F:structural constituent of ribosome"/>
    <property type="evidence" value="ECO:0007669"/>
    <property type="project" value="InterPro"/>
</dbReference>
<comment type="similarity">
    <text evidence="1 4 5">Belongs to the universal ribosomal protein uL15 family.</text>
</comment>
<feature type="compositionally biased region" description="Basic residues" evidence="6">
    <location>
        <begin position="11"/>
        <end position="20"/>
    </location>
</feature>
<keyword evidence="3 4" id="KW-0687">Ribonucleoprotein</keyword>
<proteinExistence type="inferred from homology"/>
<dbReference type="RefSeq" id="WP_406697837.1">
    <property type="nucleotide sequence ID" value="NZ_CP155447.1"/>
</dbReference>
<evidence type="ECO:0000256" key="3">
    <source>
        <dbReference type="ARBA" id="ARBA00023274"/>
    </source>
</evidence>
<dbReference type="InterPro" id="IPR030878">
    <property type="entry name" value="Ribosomal_uL15"/>
</dbReference>
<dbReference type="NCBIfam" id="TIGR01071">
    <property type="entry name" value="rplO_bact"/>
    <property type="match status" value="1"/>
</dbReference>
<dbReference type="EMBL" id="CP155447">
    <property type="protein sequence ID" value="XBH05041.1"/>
    <property type="molecule type" value="Genomic_DNA"/>
</dbReference>
<gene>
    <name evidence="4 8" type="primary">rplO</name>
    <name evidence="8" type="ORF">V5E97_03205</name>
</gene>
<dbReference type="GO" id="GO:0022625">
    <property type="term" value="C:cytosolic large ribosomal subunit"/>
    <property type="evidence" value="ECO:0007669"/>
    <property type="project" value="TreeGrafter"/>
</dbReference>
<dbReference type="InterPro" id="IPR036227">
    <property type="entry name" value="Ribosomal_uL15/eL18_sf"/>
</dbReference>
<dbReference type="HAMAP" id="MF_01341">
    <property type="entry name" value="Ribosomal_uL15"/>
    <property type="match status" value="1"/>
</dbReference>
<dbReference type="InterPro" id="IPR021131">
    <property type="entry name" value="Ribosomal_uL15/eL18"/>
</dbReference>
<dbReference type="GO" id="GO:0019843">
    <property type="term" value="F:rRNA binding"/>
    <property type="evidence" value="ECO:0007669"/>
    <property type="project" value="UniProtKB-UniRule"/>
</dbReference>
<keyword evidence="4" id="KW-0699">rRNA-binding</keyword>
<comment type="subunit">
    <text evidence="4">Part of the 50S ribosomal subunit.</text>
</comment>
<reference evidence="8" key="1">
    <citation type="submission" date="2024-05" db="EMBL/GenBank/DDBJ databases">
        <title>Planctomycetes of the genus Singulisphaera possess chitinolytic capabilities.</title>
        <authorList>
            <person name="Ivanova A."/>
        </authorList>
    </citation>
    <scope>NUCLEOTIDE SEQUENCE</scope>
    <source>
        <strain evidence="8">Ch08T</strain>
    </source>
</reference>
<dbReference type="GO" id="GO:0006412">
    <property type="term" value="P:translation"/>
    <property type="evidence" value="ECO:0007669"/>
    <property type="project" value="UniProtKB-UniRule"/>
</dbReference>
<accession>A0AAU7CK76</accession>
<feature type="domain" description="Large ribosomal subunit protein uL15/eL18" evidence="7">
    <location>
        <begin position="78"/>
        <end position="147"/>
    </location>
</feature>
<feature type="compositionally biased region" description="Basic and acidic residues" evidence="6">
    <location>
        <begin position="1"/>
        <end position="10"/>
    </location>
</feature>
<dbReference type="Pfam" id="PF00828">
    <property type="entry name" value="Ribosomal_L27A"/>
    <property type="match status" value="1"/>
</dbReference>
<evidence type="ECO:0000256" key="5">
    <source>
        <dbReference type="RuleBase" id="RU003888"/>
    </source>
</evidence>
<protein>
    <recommendedName>
        <fullName evidence="4">Large ribosomal subunit protein uL15</fullName>
    </recommendedName>
</protein>
<sequence>MQLHDVDQGIHKHKKRKRIGRGIGSGHGKTSGKGHKGHSSRQGFKYNALFEGGQMPLARRVPKRGFVNGAFRKDYAILNLAALEACYEAGVVINEEVLRTRGLVKGRHDDGVKILGEGELTKAFTVHANKFSESAVAKIIAAGGTAVVVQ</sequence>
<evidence type="ECO:0000259" key="7">
    <source>
        <dbReference type="Pfam" id="PF00828"/>
    </source>
</evidence>
<organism evidence="8">
    <name type="scientific">Singulisphaera sp. Ch08</name>
    <dbReference type="NCBI Taxonomy" id="3120278"/>
    <lineage>
        <taxon>Bacteria</taxon>
        <taxon>Pseudomonadati</taxon>
        <taxon>Planctomycetota</taxon>
        <taxon>Planctomycetia</taxon>
        <taxon>Isosphaerales</taxon>
        <taxon>Isosphaeraceae</taxon>
        <taxon>Singulisphaera</taxon>
    </lineage>
</organism>
<dbReference type="PANTHER" id="PTHR12934">
    <property type="entry name" value="50S RIBOSOMAL PROTEIN L15"/>
    <property type="match status" value="1"/>
</dbReference>
<evidence type="ECO:0000256" key="1">
    <source>
        <dbReference type="ARBA" id="ARBA00007320"/>
    </source>
</evidence>
<dbReference type="InterPro" id="IPR005749">
    <property type="entry name" value="Ribosomal_uL15_bac-type"/>
</dbReference>
<feature type="region of interest" description="Disordered" evidence="6">
    <location>
        <begin position="1"/>
        <end position="41"/>
    </location>
</feature>
<dbReference type="SUPFAM" id="SSF52080">
    <property type="entry name" value="Ribosomal proteins L15p and L18e"/>
    <property type="match status" value="1"/>
</dbReference>
<comment type="function">
    <text evidence="4">Binds to the 23S rRNA.</text>
</comment>
<evidence type="ECO:0000256" key="6">
    <source>
        <dbReference type="SAM" id="MobiDB-lite"/>
    </source>
</evidence>